<evidence type="ECO:0000313" key="3">
    <source>
        <dbReference type="Proteomes" id="UP001180754"/>
    </source>
</evidence>
<feature type="non-terminal residue" evidence="2">
    <location>
        <position position="1"/>
    </location>
</feature>
<accession>A0ABU2XZ60</accession>
<dbReference type="InterPro" id="IPR036259">
    <property type="entry name" value="MFS_trans_sf"/>
</dbReference>
<keyword evidence="3" id="KW-1185">Reference proteome</keyword>
<feature type="transmembrane region" description="Helical" evidence="1">
    <location>
        <begin position="89"/>
        <end position="114"/>
    </location>
</feature>
<gene>
    <name evidence="2" type="ORF">RND15_52390</name>
</gene>
<organism evidence="2 3">
    <name type="scientific">Streptomyces lonegramiae</name>
    <dbReference type="NCBI Taxonomy" id="3075524"/>
    <lineage>
        <taxon>Bacteria</taxon>
        <taxon>Bacillati</taxon>
        <taxon>Actinomycetota</taxon>
        <taxon>Actinomycetes</taxon>
        <taxon>Kitasatosporales</taxon>
        <taxon>Streptomycetaceae</taxon>
        <taxon>Streptomyces</taxon>
    </lineage>
</organism>
<protein>
    <recommendedName>
        <fullName evidence="4">MFS transporter</fullName>
    </recommendedName>
</protein>
<name>A0ABU2XZ60_9ACTN</name>
<sequence>RYLGHANGITQMAFGFAQFIVPLAAVALMAGIGLKGILILDVVGYAVAVTVLMLVKFPRTLPWKRRESLVAEIKHGFTSSGHNRGFRALLLWFAALNIFLSPLFLLVTPLVLSFDSLESVARVAVAGGAGAILGGIALGFWGGPK</sequence>
<feature type="transmembrane region" description="Helical" evidence="1">
    <location>
        <begin position="12"/>
        <end position="32"/>
    </location>
</feature>
<feature type="non-terminal residue" evidence="2">
    <location>
        <position position="145"/>
    </location>
</feature>
<dbReference type="RefSeq" id="WP_311731471.1">
    <property type="nucleotide sequence ID" value="NZ_JAVRFD010000834.1"/>
</dbReference>
<keyword evidence="1" id="KW-1133">Transmembrane helix</keyword>
<dbReference type="SUPFAM" id="SSF103473">
    <property type="entry name" value="MFS general substrate transporter"/>
    <property type="match status" value="1"/>
</dbReference>
<feature type="transmembrane region" description="Helical" evidence="1">
    <location>
        <begin position="120"/>
        <end position="141"/>
    </location>
</feature>
<keyword evidence="1" id="KW-0472">Membrane</keyword>
<evidence type="ECO:0000313" key="2">
    <source>
        <dbReference type="EMBL" id="MDT0551180.1"/>
    </source>
</evidence>
<comment type="caution">
    <text evidence="2">The sequence shown here is derived from an EMBL/GenBank/DDBJ whole genome shotgun (WGS) entry which is preliminary data.</text>
</comment>
<proteinExistence type="predicted"/>
<dbReference type="Proteomes" id="UP001180754">
    <property type="component" value="Unassembled WGS sequence"/>
</dbReference>
<dbReference type="EMBL" id="JAVRFD010000834">
    <property type="protein sequence ID" value="MDT0551180.1"/>
    <property type="molecule type" value="Genomic_DNA"/>
</dbReference>
<keyword evidence="1" id="KW-0812">Transmembrane</keyword>
<evidence type="ECO:0008006" key="4">
    <source>
        <dbReference type="Google" id="ProtNLM"/>
    </source>
</evidence>
<feature type="transmembrane region" description="Helical" evidence="1">
    <location>
        <begin position="38"/>
        <end position="57"/>
    </location>
</feature>
<reference evidence="2" key="1">
    <citation type="submission" date="2024-05" db="EMBL/GenBank/DDBJ databases">
        <title>30 novel species of actinomycetes from the DSMZ collection.</title>
        <authorList>
            <person name="Nouioui I."/>
        </authorList>
    </citation>
    <scope>NUCLEOTIDE SEQUENCE</scope>
    <source>
        <strain evidence="2">DSM 41529</strain>
    </source>
</reference>
<evidence type="ECO:0000256" key="1">
    <source>
        <dbReference type="SAM" id="Phobius"/>
    </source>
</evidence>
<dbReference type="Gene3D" id="1.20.1250.20">
    <property type="entry name" value="MFS general substrate transporter like domains"/>
    <property type="match status" value="1"/>
</dbReference>